<dbReference type="GO" id="GO:0009297">
    <property type="term" value="P:pilus assembly"/>
    <property type="evidence" value="ECO:0007669"/>
    <property type="project" value="InterPro"/>
</dbReference>
<feature type="signal peptide" evidence="9">
    <location>
        <begin position="1"/>
        <end position="22"/>
    </location>
</feature>
<evidence type="ECO:0000256" key="2">
    <source>
        <dbReference type="ARBA" id="ARBA00008064"/>
    </source>
</evidence>
<dbReference type="Pfam" id="PF13954">
    <property type="entry name" value="PapC_N"/>
    <property type="match status" value="1"/>
</dbReference>
<dbReference type="GO" id="GO:0009279">
    <property type="term" value="C:cell outer membrane"/>
    <property type="evidence" value="ECO:0007669"/>
    <property type="project" value="UniProtKB-SubCell"/>
</dbReference>
<keyword evidence="4" id="KW-1134">Transmembrane beta strand</keyword>
<evidence type="ECO:0000256" key="6">
    <source>
        <dbReference type="ARBA" id="ARBA00022729"/>
    </source>
</evidence>
<name>A0A1V9DNZ5_9GAMM</name>
<feature type="chain" id="PRO_5012641761" description="Fimbrial protein" evidence="9">
    <location>
        <begin position="23"/>
        <end position="846"/>
    </location>
</feature>
<comment type="similarity">
    <text evidence="2">Belongs to the fimbrial export usher family.</text>
</comment>
<dbReference type="Gene3D" id="2.60.40.2610">
    <property type="entry name" value="Outer membrane usher protein FimD, plug domain"/>
    <property type="match status" value="1"/>
</dbReference>
<sequence>MADKKSIMLMCVAGMLSFKATAGDEITPHALNDNNKFIFDPALLKGSGFPVDDVAAYIARNQVKPGIYHMDVEVNGASVFQGDVEHVTRGEHVTACFTPEQTEKLGLKKTILDRALLKKQNCLAPGDIVENATVETRLNSMKVRLTIPDAFLAKHPRGYVAPEELTSGDTMGFVNYNVNQYYARYRHASQDHYRSTWVGLNNGVNLGLWRLRQQASWVNSNPGQSSWSTNRFYVQRAILPLRSDLLIGDSYTGGNFFSGMAYRGVSLASDNRMLPDSKRGYAPVVRGVANSNAKVTIRQGRSILYEATVPPGKFEINDLYATAYSGDLDVTVTEANGSANRFTVPFSAVPDSMRPGMFKYSTILARSRYVGDNNLFNENTWQYGLSNSTTVNAATRLADGYQAGMLGAVYSSAWGALGIDSTFSHARMPNETSAGWMLRLTYSKRFAPTNTTVSIAGYRYSTAGYRDLTDVLGVRAAAKRNNDGYISSTLNQSSRFEVSLNQSLGKAGNIWLSGSSQQYRDDRKRDMQYQLGYSTQFANGVSLNFSLARTRYTQQSWSNSGYDNYLNDIYASRRQTLSAVSISIPFGASRRNTLNTAINNQRGAGTTYQTGWTGVTDGTQPVSYGVSYAKQEGYRSTLGATAQTSTGFGSIQGSASHSSAYTQASGGIQGAIVAHKSGITAGPYVSDTFALVDARGASGAAVIGGQGAVVDRFGFALSPSVTPYRYNNVALDPANIPHNVELVEGGKRIAPYAGAMVRVTFRVNKGYPMLITLSPSATLPMGADVYNSNEIQVGMVGQGNQAWVRNDKLADTLTVKWGNGRSCRIHYKIKKIDSEKNIITLAEPCQ</sequence>
<evidence type="ECO:0000256" key="9">
    <source>
        <dbReference type="SAM" id="SignalP"/>
    </source>
</evidence>
<evidence type="ECO:0000256" key="4">
    <source>
        <dbReference type="ARBA" id="ARBA00022452"/>
    </source>
</evidence>
<evidence type="ECO:0008006" key="14">
    <source>
        <dbReference type="Google" id="ProtNLM"/>
    </source>
</evidence>
<keyword evidence="8" id="KW-0998">Cell outer membrane</keyword>
<dbReference type="Gene3D" id="2.60.40.2070">
    <property type="match status" value="1"/>
</dbReference>
<dbReference type="Pfam" id="PF00577">
    <property type="entry name" value="Usher"/>
    <property type="match status" value="1"/>
</dbReference>
<dbReference type="InterPro" id="IPR025885">
    <property type="entry name" value="PapC_N"/>
</dbReference>
<keyword evidence="6 9" id="KW-0732">Signal</keyword>
<dbReference type="AlphaFoldDB" id="A0A1V9DNZ5"/>
<gene>
    <name evidence="12" type="ORF">B2J69_03440</name>
</gene>
<dbReference type="SUPFAM" id="SSF141729">
    <property type="entry name" value="FimD N-terminal domain-like"/>
    <property type="match status" value="1"/>
</dbReference>
<dbReference type="OrthoDB" id="6554712at2"/>
<evidence type="ECO:0000256" key="5">
    <source>
        <dbReference type="ARBA" id="ARBA00022692"/>
    </source>
</evidence>
<dbReference type="FunFam" id="2.60.40.3110:FF:000001">
    <property type="entry name" value="Putative fimbrial outer membrane usher"/>
    <property type="match status" value="1"/>
</dbReference>
<dbReference type="Gene3D" id="3.10.20.410">
    <property type="match status" value="1"/>
</dbReference>
<dbReference type="Proteomes" id="UP000192769">
    <property type="component" value="Unassembled WGS sequence"/>
</dbReference>
<evidence type="ECO:0000313" key="12">
    <source>
        <dbReference type="EMBL" id="OQP35567.1"/>
    </source>
</evidence>
<dbReference type="InterPro" id="IPR000015">
    <property type="entry name" value="Fimb_usher"/>
</dbReference>
<evidence type="ECO:0000256" key="1">
    <source>
        <dbReference type="ARBA" id="ARBA00004571"/>
    </source>
</evidence>
<dbReference type="PANTHER" id="PTHR30451">
    <property type="entry name" value="OUTER MEMBRANE USHER PROTEIN"/>
    <property type="match status" value="1"/>
</dbReference>
<dbReference type="PANTHER" id="PTHR30451:SF20">
    <property type="entry name" value="FIMBRIAE USHER"/>
    <property type="match status" value="1"/>
</dbReference>
<dbReference type="InterPro" id="IPR037224">
    <property type="entry name" value="PapC_N_sf"/>
</dbReference>
<comment type="subcellular location">
    <subcellularLocation>
        <location evidence="1">Cell outer membrane</location>
        <topology evidence="1">Multi-pass membrane protein</topology>
    </subcellularLocation>
</comment>
<organism evidence="12 13">
    <name type="scientific">Pantoea latae</name>
    <dbReference type="NCBI Taxonomy" id="1964541"/>
    <lineage>
        <taxon>Bacteria</taxon>
        <taxon>Pseudomonadati</taxon>
        <taxon>Pseudomonadota</taxon>
        <taxon>Gammaproteobacteria</taxon>
        <taxon>Enterobacterales</taxon>
        <taxon>Erwiniaceae</taxon>
        <taxon>Pantoea</taxon>
    </lineage>
</organism>
<evidence type="ECO:0000259" key="10">
    <source>
        <dbReference type="Pfam" id="PF13953"/>
    </source>
</evidence>
<evidence type="ECO:0000313" key="13">
    <source>
        <dbReference type="Proteomes" id="UP000192769"/>
    </source>
</evidence>
<feature type="domain" description="PapC N-terminal" evidence="11">
    <location>
        <begin position="39"/>
        <end position="179"/>
    </location>
</feature>
<dbReference type="Gene3D" id="2.60.40.3110">
    <property type="match status" value="1"/>
</dbReference>
<keyword evidence="5" id="KW-0812">Transmembrane</keyword>
<evidence type="ECO:0000256" key="8">
    <source>
        <dbReference type="ARBA" id="ARBA00023237"/>
    </source>
</evidence>
<dbReference type="EMBL" id="MWUE01000005">
    <property type="protein sequence ID" value="OQP35567.1"/>
    <property type="molecule type" value="Genomic_DNA"/>
</dbReference>
<proteinExistence type="inferred from homology"/>
<evidence type="ECO:0000259" key="11">
    <source>
        <dbReference type="Pfam" id="PF13954"/>
    </source>
</evidence>
<dbReference type="Pfam" id="PF13953">
    <property type="entry name" value="PapC_C"/>
    <property type="match status" value="1"/>
</dbReference>
<keyword evidence="7" id="KW-0472">Membrane</keyword>
<dbReference type="InterPro" id="IPR042186">
    <property type="entry name" value="FimD_plug_dom"/>
</dbReference>
<dbReference type="RefSeq" id="WP_081136445.1">
    <property type="nucleotide sequence ID" value="NZ_MWUE01000005.1"/>
</dbReference>
<keyword evidence="3" id="KW-0813">Transport</keyword>
<reference evidence="12 13" key="1">
    <citation type="submission" date="2017-02" db="EMBL/GenBank/DDBJ databases">
        <title>Whole genome shotgun sequence of Pantoea agglomerans strain AS1 isolated from a cycad, Zamia floridana in Central Florida, USA.</title>
        <authorList>
            <person name="Lata P."/>
            <person name="Govindarajan S."/>
            <person name="Qi F."/>
            <person name="Li J.-L."/>
            <person name="Maurya S.K."/>
            <person name="Sahoo M.K."/>
        </authorList>
    </citation>
    <scope>NUCLEOTIDE SEQUENCE [LARGE SCALE GENOMIC DNA]</scope>
    <source>
        <strain evidence="12 13">AS1</strain>
    </source>
</reference>
<protein>
    <recommendedName>
        <fullName evidence="14">Fimbrial protein</fullName>
    </recommendedName>
</protein>
<evidence type="ECO:0000256" key="3">
    <source>
        <dbReference type="ARBA" id="ARBA00022448"/>
    </source>
</evidence>
<evidence type="ECO:0000256" key="7">
    <source>
        <dbReference type="ARBA" id="ARBA00023136"/>
    </source>
</evidence>
<dbReference type="InterPro" id="IPR043142">
    <property type="entry name" value="PapC-like_C_sf"/>
</dbReference>
<feature type="domain" description="PapC-like C-terminal" evidence="10">
    <location>
        <begin position="778"/>
        <end position="830"/>
    </location>
</feature>
<dbReference type="InterPro" id="IPR025949">
    <property type="entry name" value="PapC-like_C"/>
</dbReference>
<keyword evidence="13" id="KW-1185">Reference proteome</keyword>
<comment type="caution">
    <text evidence="12">The sequence shown here is derived from an EMBL/GenBank/DDBJ whole genome shotgun (WGS) entry which is preliminary data.</text>
</comment>
<dbReference type="GO" id="GO:0015473">
    <property type="term" value="F:fimbrial usher porin activity"/>
    <property type="evidence" value="ECO:0007669"/>
    <property type="project" value="InterPro"/>
</dbReference>
<accession>A0A1V9DNZ5</accession>